<dbReference type="EC" id="4.1.1.37" evidence="3 7"/>
<dbReference type="EMBL" id="LNQR01000086">
    <property type="protein sequence ID" value="KWT82593.1"/>
    <property type="molecule type" value="Genomic_DNA"/>
</dbReference>
<organism evidence="11 12">
    <name type="scientific">Candidatus Magnetominusculus xianensis</name>
    <dbReference type="NCBI Taxonomy" id="1748249"/>
    <lineage>
        <taxon>Bacteria</taxon>
        <taxon>Pseudomonadati</taxon>
        <taxon>Nitrospirota</taxon>
        <taxon>Nitrospiria</taxon>
        <taxon>Nitrospirales</taxon>
        <taxon>Nitrospiraceae</taxon>
        <taxon>Candidatus Magnetominusculus</taxon>
    </lineage>
</organism>
<evidence type="ECO:0000256" key="3">
    <source>
        <dbReference type="ARBA" id="ARBA00012288"/>
    </source>
</evidence>
<evidence type="ECO:0000256" key="4">
    <source>
        <dbReference type="ARBA" id="ARBA00022793"/>
    </source>
</evidence>
<feature type="binding site" evidence="7">
    <location>
        <begin position="23"/>
        <end position="27"/>
    </location>
    <ligand>
        <name>substrate</name>
    </ligand>
</feature>
<dbReference type="Proteomes" id="UP000060487">
    <property type="component" value="Unassembled WGS sequence"/>
</dbReference>
<comment type="similarity">
    <text evidence="2 7 9">Belongs to the uroporphyrinogen decarboxylase family.</text>
</comment>
<protein>
    <recommendedName>
        <fullName evidence="3 7">Uroporphyrinogen decarboxylase</fullName>
        <shortName evidence="7">UPD</shortName>
        <shortName evidence="7">URO-D</shortName>
        <ecNumber evidence="3 7">4.1.1.37</ecNumber>
    </recommendedName>
</protein>
<dbReference type="RefSeq" id="WP_085053051.1">
    <property type="nucleotide sequence ID" value="NZ_LNQR01000086.1"/>
</dbReference>
<accession>A0ABR5SD07</accession>
<comment type="subcellular location">
    <subcellularLocation>
        <location evidence="7">Cytoplasm</location>
    </subcellularLocation>
</comment>
<evidence type="ECO:0000313" key="12">
    <source>
        <dbReference type="Proteomes" id="UP000060487"/>
    </source>
</evidence>
<feature type="binding site" evidence="7">
    <location>
        <position position="202"/>
    </location>
    <ligand>
        <name>substrate</name>
    </ligand>
</feature>
<dbReference type="GO" id="GO:0004853">
    <property type="term" value="F:uroporphyrinogen decarboxylase activity"/>
    <property type="evidence" value="ECO:0007669"/>
    <property type="project" value="UniProtKB-EC"/>
</dbReference>
<dbReference type="PROSITE" id="PS00906">
    <property type="entry name" value="UROD_1"/>
    <property type="match status" value="1"/>
</dbReference>
<dbReference type="NCBIfam" id="TIGR01464">
    <property type="entry name" value="hemE"/>
    <property type="match status" value="1"/>
</dbReference>
<evidence type="ECO:0000256" key="1">
    <source>
        <dbReference type="ARBA" id="ARBA00004804"/>
    </source>
</evidence>
<evidence type="ECO:0000256" key="5">
    <source>
        <dbReference type="ARBA" id="ARBA00023239"/>
    </source>
</evidence>
<keyword evidence="5 7" id="KW-0456">Lyase</keyword>
<evidence type="ECO:0000256" key="9">
    <source>
        <dbReference type="RuleBase" id="RU004169"/>
    </source>
</evidence>
<keyword evidence="4 7" id="KW-0210">Decarboxylase</keyword>
<evidence type="ECO:0000256" key="6">
    <source>
        <dbReference type="ARBA" id="ARBA00023244"/>
    </source>
</evidence>
<comment type="catalytic activity">
    <reaction evidence="7 8">
        <text>uroporphyrinogen III + 4 H(+) = coproporphyrinogen III + 4 CO2</text>
        <dbReference type="Rhea" id="RHEA:19865"/>
        <dbReference type="ChEBI" id="CHEBI:15378"/>
        <dbReference type="ChEBI" id="CHEBI:16526"/>
        <dbReference type="ChEBI" id="CHEBI:57308"/>
        <dbReference type="ChEBI" id="CHEBI:57309"/>
        <dbReference type="EC" id="4.1.1.37"/>
    </reaction>
</comment>
<sequence length="339" mass="37508">MNNTFIYACAGMKTDYTPVWIMRQAGRYLPEYRKIRAKVDFLTLCKTPELAAEVTVQPVDILGVDAAILFSDILIPIEKMGLKLKFYEKKGPKFSNPVRTQKDADRLKIINPDEDVPYVLETIRILCRGLKVPLIGFSGAPFTAATYMIEGGSSKNFLETKRIIYNDPQLYQSLMEKIAETTIAYLSAQIKAGAQAVQLFDSWAGALSPSDYETAAFPYAKKVIEALKPLSVPIIYFVNDCAGILSIASEAGADVMGVDWRIDMSEAVIKTHRHTIQGNLDPCVLFSTKGHIKETALEILKKAKAARAHIFNLGHGILPETPPENVKTLVEIVHEASAI</sequence>
<keyword evidence="6 7" id="KW-0627">Porphyrin biosynthesis</keyword>
<feature type="binding site" evidence="7">
    <location>
        <position position="315"/>
    </location>
    <ligand>
        <name>substrate</name>
    </ligand>
</feature>
<dbReference type="InterPro" id="IPR000257">
    <property type="entry name" value="Uroporphyrinogen_deCOase"/>
</dbReference>
<keyword evidence="12" id="KW-1185">Reference proteome</keyword>
<keyword evidence="7" id="KW-0963">Cytoplasm</keyword>
<evidence type="ECO:0000256" key="8">
    <source>
        <dbReference type="RuleBase" id="RU000554"/>
    </source>
</evidence>
<dbReference type="InterPro" id="IPR006361">
    <property type="entry name" value="Uroporphyrinogen_deCO2ase_HemE"/>
</dbReference>
<evidence type="ECO:0000313" key="11">
    <source>
        <dbReference type="EMBL" id="KWT82593.1"/>
    </source>
</evidence>
<feature type="site" description="Transition state stabilizer" evidence="7">
    <location>
        <position position="72"/>
    </location>
</feature>
<comment type="function">
    <text evidence="7">Catalyzes the decarboxylation of four acetate groups of uroporphyrinogen-III to yield coproporphyrinogen-III.</text>
</comment>
<dbReference type="PANTHER" id="PTHR21091">
    <property type="entry name" value="METHYLTETRAHYDROFOLATE:HOMOCYSTEINE METHYLTRANSFERASE RELATED"/>
    <property type="match status" value="1"/>
</dbReference>
<dbReference type="HAMAP" id="MF_00218">
    <property type="entry name" value="URO_D"/>
    <property type="match status" value="1"/>
</dbReference>
<dbReference type="Gene3D" id="3.20.20.210">
    <property type="match status" value="1"/>
</dbReference>
<dbReference type="SUPFAM" id="SSF51726">
    <property type="entry name" value="UROD/MetE-like"/>
    <property type="match status" value="1"/>
</dbReference>
<feature type="binding site" evidence="7">
    <location>
        <position position="72"/>
    </location>
    <ligand>
        <name>substrate</name>
    </ligand>
</feature>
<evidence type="ECO:0000256" key="2">
    <source>
        <dbReference type="ARBA" id="ARBA00009935"/>
    </source>
</evidence>
<feature type="binding site" evidence="7">
    <location>
        <position position="147"/>
    </location>
    <ligand>
        <name>substrate</name>
    </ligand>
</feature>
<evidence type="ECO:0000259" key="10">
    <source>
        <dbReference type="PROSITE" id="PS00906"/>
    </source>
</evidence>
<gene>
    <name evidence="7" type="primary">hemE</name>
    <name evidence="11" type="ORF">ASN18_2453</name>
</gene>
<comment type="pathway">
    <text evidence="1 7 8">Porphyrin-containing compound metabolism; protoporphyrin-IX biosynthesis; coproporphyrinogen-III from 5-aminolevulinate: step 4/4.</text>
</comment>
<dbReference type="CDD" id="cd00717">
    <property type="entry name" value="URO-D"/>
    <property type="match status" value="1"/>
</dbReference>
<feature type="domain" description="Uroporphyrinogen decarboxylase (URO-D)" evidence="10">
    <location>
        <begin position="18"/>
        <end position="27"/>
    </location>
</feature>
<dbReference type="PANTHER" id="PTHR21091:SF169">
    <property type="entry name" value="UROPORPHYRINOGEN DECARBOXYLASE"/>
    <property type="match status" value="1"/>
</dbReference>
<comment type="subunit">
    <text evidence="7">Homodimer.</text>
</comment>
<comment type="caution">
    <text evidence="7">Lacks conserved residue(s) required for the propagation of feature annotation.</text>
</comment>
<dbReference type="Pfam" id="PF01208">
    <property type="entry name" value="URO-D"/>
    <property type="match status" value="1"/>
</dbReference>
<reference evidence="11 12" key="1">
    <citation type="submission" date="2015-11" db="EMBL/GenBank/DDBJ databases">
        <authorList>
            <person name="Lin W."/>
        </authorList>
    </citation>
    <scope>NUCLEOTIDE SEQUENCE [LARGE SCALE GENOMIC DNA]</scope>
    <source>
        <strain evidence="11 12">HCH-1</strain>
    </source>
</reference>
<name>A0ABR5SD07_9BACT</name>
<comment type="caution">
    <text evidence="11">The sequence shown here is derived from an EMBL/GenBank/DDBJ whole genome shotgun (WGS) entry which is preliminary data.</text>
</comment>
<dbReference type="InterPro" id="IPR038071">
    <property type="entry name" value="UROD/MetE-like_sf"/>
</dbReference>
<proteinExistence type="inferred from homology"/>
<evidence type="ECO:0000256" key="7">
    <source>
        <dbReference type="HAMAP-Rule" id="MF_00218"/>
    </source>
</evidence>